<comment type="caution">
    <text evidence="14">The sequence shown here is derived from an EMBL/GenBank/DDBJ whole genome shotgun (WGS) entry which is preliminary data.</text>
</comment>
<feature type="binding site" evidence="9">
    <location>
        <position position="285"/>
    </location>
    <ligand>
        <name>Ca(2+)</name>
        <dbReference type="ChEBI" id="CHEBI:29108"/>
        <label>2</label>
    </ligand>
</feature>
<evidence type="ECO:0000313" key="14">
    <source>
        <dbReference type="EMBL" id="KAG7286589.1"/>
    </source>
</evidence>
<keyword evidence="3 9" id="KW-0349">Heme</keyword>
<keyword evidence="11" id="KW-1015">Disulfide bond</keyword>
<dbReference type="GO" id="GO:0042744">
    <property type="term" value="P:hydrogen peroxide catabolic process"/>
    <property type="evidence" value="ECO:0007669"/>
    <property type="project" value="TreeGrafter"/>
</dbReference>
<dbReference type="InterPro" id="IPR010255">
    <property type="entry name" value="Haem_peroxidase_sf"/>
</dbReference>
<evidence type="ECO:0000256" key="9">
    <source>
        <dbReference type="PIRSR" id="PIRSR601621-2"/>
    </source>
</evidence>
<dbReference type="Proteomes" id="UP001197093">
    <property type="component" value="Unassembled WGS sequence"/>
</dbReference>
<evidence type="ECO:0000256" key="10">
    <source>
        <dbReference type="PIRSR" id="PIRSR601621-3"/>
    </source>
</evidence>
<feature type="binding site" evidence="9">
    <location>
        <position position="154"/>
    </location>
    <ligand>
        <name>Ca(2+)</name>
        <dbReference type="ChEBI" id="CHEBI:29108"/>
        <label>1</label>
    </ligand>
</feature>
<dbReference type="FunFam" id="1.10.520.10:FF:000021">
    <property type="entry name" value="Peroxidase"/>
    <property type="match status" value="1"/>
</dbReference>
<dbReference type="InterPro" id="IPR001621">
    <property type="entry name" value="Ligninase"/>
</dbReference>
<feature type="active site" description="Proton acceptor" evidence="8">
    <location>
        <position position="137"/>
    </location>
</feature>
<dbReference type="PANTHER" id="PTHR31356:SF66">
    <property type="entry name" value="CATALASE-PEROXIDASE"/>
    <property type="match status" value="1"/>
</dbReference>
<feature type="signal peptide" evidence="12">
    <location>
        <begin position="1"/>
        <end position="23"/>
    </location>
</feature>
<feature type="binding site" description="axial binding residue" evidence="9">
    <location>
        <position position="260"/>
    </location>
    <ligand>
        <name>heme b</name>
        <dbReference type="ChEBI" id="CHEBI:60344"/>
    </ligand>
    <ligandPart>
        <name>Fe</name>
        <dbReference type="ChEBI" id="CHEBI:18248"/>
    </ligandPart>
</feature>
<feature type="binding site" evidence="9">
    <location>
        <position position="138"/>
    </location>
    <ligand>
        <name>Ca(2+)</name>
        <dbReference type="ChEBI" id="CHEBI:29108"/>
        <label>1</label>
    </ligand>
</feature>
<feature type="chain" id="PRO_5041773870" description="Peroxidase" evidence="12">
    <location>
        <begin position="24"/>
        <end position="373"/>
    </location>
</feature>
<evidence type="ECO:0000256" key="5">
    <source>
        <dbReference type="ARBA" id="ARBA00023002"/>
    </source>
</evidence>
<keyword evidence="6 9" id="KW-0408">Iron</keyword>
<feature type="disulfide bond" evidence="11">
    <location>
        <begin position="124"/>
        <end position="205"/>
    </location>
</feature>
<evidence type="ECO:0000256" key="7">
    <source>
        <dbReference type="ARBA" id="ARBA00023180"/>
    </source>
</evidence>
<feature type="binding site" evidence="9">
    <location>
        <position position="261"/>
    </location>
    <ligand>
        <name>Ca(2+)</name>
        <dbReference type="ChEBI" id="CHEBI:29108"/>
        <label>2</label>
    </ligand>
</feature>
<feature type="binding site" evidence="9">
    <location>
        <position position="152"/>
    </location>
    <ligand>
        <name>Ca(2+)</name>
        <dbReference type="ChEBI" id="CHEBI:29108"/>
        <label>1</label>
    </ligand>
</feature>
<evidence type="ECO:0000256" key="12">
    <source>
        <dbReference type="RuleBase" id="RU363051"/>
    </source>
</evidence>
<dbReference type="GO" id="GO:0034599">
    <property type="term" value="P:cellular response to oxidative stress"/>
    <property type="evidence" value="ECO:0007669"/>
    <property type="project" value="InterPro"/>
</dbReference>
<sequence>MGVKTLFKLSLAFAAGLSGTSWAYPGMGKTLEDLSSLATRQTGSQPELLADLAALDDDALSPVGWTIKQILLANRTAVQPHDPNTVYSPPGPLGSRACRRDTCCLWKYVADEMAQDFLESSGECNDLARQAVRLGFHDAGSWSKSASSGGADGSIILAGEWRRNENRGLESIARQMQLWYDKWHPQGAGMADLIQMASNVAAVSCPLGPRVRSFVGRPDSSRPEPANLLPGPNDDAASLVALFEDKTIVLRELIALIGAHTTSTQRFVDPAMAGAPQDTTPGVWDASWYNETLDETSPPQVFRFESDLALARYPGAQQFWKSFENPANEQFAWNNAYAGAYVRLSLLGVESLNDLEECTGVLPLPNNRVSSSR</sequence>
<accession>A0AAD4ES88</accession>
<dbReference type="GO" id="GO:0046872">
    <property type="term" value="F:metal ion binding"/>
    <property type="evidence" value="ECO:0007669"/>
    <property type="project" value="UniProtKB-UniRule"/>
</dbReference>
<name>A0AAD4ES88_9PEZI</name>
<dbReference type="EC" id="1.11.1.-" evidence="12"/>
<dbReference type="InterPro" id="IPR002016">
    <property type="entry name" value="Haem_peroxidase"/>
</dbReference>
<evidence type="ECO:0000256" key="2">
    <source>
        <dbReference type="ARBA" id="ARBA00022559"/>
    </source>
</evidence>
<feature type="disulfide bond" evidence="11">
    <location>
        <begin position="103"/>
        <end position="358"/>
    </location>
</feature>
<keyword evidence="7" id="KW-0325">Glycoprotein</keyword>
<dbReference type="PRINTS" id="PR00458">
    <property type="entry name" value="PEROXIDASE"/>
</dbReference>
<dbReference type="PROSITE" id="PS00436">
    <property type="entry name" value="PEROXIDASE_2"/>
    <property type="match status" value="1"/>
</dbReference>
<evidence type="ECO:0000256" key="3">
    <source>
        <dbReference type="ARBA" id="ARBA00022617"/>
    </source>
</evidence>
<dbReference type="EMBL" id="JAHCVI010000004">
    <property type="protein sequence ID" value="KAG7286589.1"/>
    <property type="molecule type" value="Genomic_DNA"/>
</dbReference>
<evidence type="ECO:0000256" key="6">
    <source>
        <dbReference type="ARBA" id="ARBA00023004"/>
    </source>
</evidence>
<dbReference type="AlphaFoldDB" id="A0AAD4ES88"/>
<feature type="binding site" evidence="9">
    <location>
        <position position="278"/>
    </location>
    <ligand>
        <name>Ca(2+)</name>
        <dbReference type="ChEBI" id="CHEBI:29108"/>
        <label>2</label>
    </ligand>
</feature>
<dbReference type="GO" id="GO:0020037">
    <property type="term" value="F:heme binding"/>
    <property type="evidence" value="ECO:0007669"/>
    <property type="project" value="UniProtKB-UniRule"/>
</dbReference>
<dbReference type="Gene3D" id="1.10.520.10">
    <property type="match status" value="1"/>
</dbReference>
<keyword evidence="15" id="KW-1185">Reference proteome</keyword>
<feature type="domain" description="Plant heme peroxidase family profile" evidence="13">
    <location>
        <begin position="127"/>
        <end position="373"/>
    </location>
</feature>
<keyword evidence="9 12" id="KW-0106">Calcium</keyword>
<reference evidence="14" key="1">
    <citation type="submission" date="2023-02" db="EMBL/GenBank/DDBJ databases">
        <authorList>
            <person name="Palmer J.M."/>
        </authorList>
    </citation>
    <scope>NUCLEOTIDE SEQUENCE</scope>
    <source>
        <strain evidence="14">FW57</strain>
    </source>
</reference>
<proteinExistence type="inferred from homology"/>
<keyword evidence="12" id="KW-0732">Signal</keyword>
<dbReference type="GO" id="GO:0000302">
    <property type="term" value="P:response to reactive oxygen species"/>
    <property type="evidence" value="ECO:0007669"/>
    <property type="project" value="TreeGrafter"/>
</dbReference>
<evidence type="ECO:0000313" key="15">
    <source>
        <dbReference type="Proteomes" id="UP001197093"/>
    </source>
</evidence>
<dbReference type="InterPro" id="IPR044831">
    <property type="entry name" value="Ccp1-like"/>
</dbReference>
<protein>
    <recommendedName>
        <fullName evidence="12">Peroxidase</fullName>
        <ecNumber evidence="12">1.11.1.-</ecNumber>
    </recommendedName>
</protein>
<evidence type="ECO:0000256" key="8">
    <source>
        <dbReference type="PIRSR" id="PIRSR601621-1"/>
    </source>
</evidence>
<evidence type="ECO:0000256" key="4">
    <source>
        <dbReference type="ARBA" id="ARBA00022723"/>
    </source>
</evidence>
<comment type="cofactor">
    <cofactor evidence="9">
        <name>heme b</name>
        <dbReference type="ChEBI" id="CHEBI:60344"/>
    </cofactor>
    <text evidence="9">Binds 1 heme b (iron(II)-protoporphyrin IX) group per subunit.</text>
</comment>
<feature type="site" description="Transition state stabilizer" evidence="10">
    <location>
        <position position="133"/>
    </location>
</feature>
<gene>
    <name evidence="14" type="ORF">NEMBOFW57_008900</name>
</gene>
<keyword evidence="4 9" id="KW-0479">Metal-binding</keyword>
<feature type="binding site" evidence="9">
    <location>
        <position position="280"/>
    </location>
    <ligand>
        <name>Ca(2+)</name>
        <dbReference type="ChEBI" id="CHEBI:29108"/>
        <label>2</label>
    </ligand>
</feature>
<evidence type="ECO:0000256" key="11">
    <source>
        <dbReference type="PIRSR" id="PIRSR601621-4"/>
    </source>
</evidence>
<keyword evidence="5 12" id="KW-0560">Oxidoreductase</keyword>
<dbReference type="PANTHER" id="PTHR31356">
    <property type="entry name" value="THYLAKOID LUMENAL 29 KDA PROTEIN, CHLOROPLASTIC-RELATED"/>
    <property type="match status" value="1"/>
</dbReference>
<evidence type="ECO:0000259" key="13">
    <source>
        <dbReference type="PROSITE" id="PS50873"/>
    </source>
</evidence>
<comment type="cofactor">
    <cofactor evidence="9 12">
        <name>Ca(2+)</name>
        <dbReference type="ChEBI" id="CHEBI:29108"/>
    </cofactor>
    <text evidence="9 12">Binds 2 calcium ions per subunit.</text>
</comment>
<dbReference type="SUPFAM" id="SSF48113">
    <property type="entry name" value="Heme-dependent peroxidases"/>
    <property type="match status" value="1"/>
</dbReference>
<evidence type="ECO:0000256" key="1">
    <source>
        <dbReference type="ARBA" id="ARBA00006089"/>
    </source>
</evidence>
<dbReference type="Pfam" id="PF00141">
    <property type="entry name" value="peroxidase"/>
    <property type="match status" value="1"/>
</dbReference>
<dbReference type="PROSITE" id="PS50873">
    <property type="entry name" value="PEROXIDASE_4"/>
    <property type="match status" value="1"/>
</dbReference>
<feature type="binding site" evidence="9">
    <location>
        <position position="150"/>
    </location>
    <ligand>
        <name>Ca(2+)</name>
        <dbReference type="ChEBI" id="CHEBI:29108"/>
        <label>1</label>
    </ligand>
</feature>
<dbReference type="Gene3D" id="1.10.420.10">
    <property type="entry name" value="Peroxidase, domain 2"/>
    <property type="match status" value="1"/>
</dbReference>
<dbReference type="PRINTS" id="PR00462">
    <property type="entry name" value="LIGNINASE"/>
</dbReference>
<dbReference type="InterPro" id="IPR019794">
    <property type="entry name" value="Peroxidases_AS"/>
</dbReference>
<keyword evidence="2 12" id="KW-0575">Peroxidase</keyword>
<comment type="similarity">
    <text evidence="1 12">Belongs to the peroxidase family. Ligninase subfamily.</text>
</comment>
<organism evidence="14 15">
    <name type="scientific">Staphylotrichum longicolle</name>
    <dbReference type="NCBI Taxonomy" id="669026"/>
    <lineage>
        <taxon>Eukaryota</taxon>
        <taxon>Fungi</taxon>
        <taxon>Dikarya</taxon>
        <taxon>Ascomycota</taxon>
        <taxon>Pezizomycotina</taxon>
        <taxon>Sordariomycetes</taxon>
        <taxon>Sordariomycetidae</taxon>
        <taxon>Sordariales</taxon>
        <taxon>Chaetomiaceae</taxon>
        <taxon>Staphylotrichum</taxon>
    </lineage>
</organism>
<dbReference type="GO" id="GO:0004601">
    <property type="term" value="F:peroxidase activity"/>
    <property type="evidence" value="ECO:0007669"/>
    <property type="project" value="UniProtKB-KW"/>
</dbReference>